<dbReference type="SMART" id="SM00249">
    <property type="entry name" value="PHD"/>
    <property type="match status" value="1"/>
</dbReference>
<dbReference type="PANTHER" id="PTHR19303:SF71">
    <property type="entry name" value="ZINC FINGER PHD-TYPE DOMAIN-CONTAINING PROTEIN"/>
    <property type="match status" value="1"/>
</dbReference>
<name>A0AAN8JIB8_PATCE</name>
<dbReference type="InterPro" id="IPR001965">
    <property type="entry name" value="Znf_PHD"/>
</dbReference>
<evidence type="ECO:0000256" key="1">
    <source>
        <dbReference type="ARBA" id="ARBA00022723"/>
    </source>
</evidence>
<keyword evidence="7" id="KW-1185">Reference proteome</keyword>
<keyword evidence="3" id="KW-0862">Zinc</keyword>
<organism evidence="6 7">
    <name type="scientific">Patella caerulea</name>
    <name type="common">Rayed Mediterranean limpet</name>
    <dbReference type="NCBI Taxonomy" id="87958"/>
    <lineage>
        <taxon>Eukaryota</taxon>
        <taxon>Metazoa</taxon>
        <taxon>Spiralia</taxon>
        <taxon>Lophotrochozoa</taxon>
        <taxon>Mollusca</taxon>
        <taxon>Gastropoda</taxon>
        <taxon>Patellogastropoda</taxon>
        <taxon>Patelloidea</taxon>
        <taxon>Patellidae</taxon>
        <taxon>Patella</taxon>
    </lineage>
</organism>
<comment type="caution">
    <text evidence="6">The sequence shown here is derived from an EMBL/GenBank/DDBJ whole genome shotgun (WGS) entry which is preliminary data.</text>
</comment>
<evidence type="ECO:0000313" key="7">
    <source>
        <dbReference type="Proteomes" id="UP001347796"/>
    </source>
</evidence>
<gene>
    <name evidence="6" type="ORF">SNE40_014594</name>
</gene>
<dbReference type="InterPro" id="IPR011011">
    <property type="entry name" value="Znf_FYVE_PHD"/>
</dbReference>
<dbReference type="InterPro" id="IPR013083">
    <property type="entry name" value="Znf_RING/FYVE/PHD"/>
</dbReference>
<evidence type="ECO:0000256" key="2">
    <source>
        <dbReference type="ARBA" id="ARBA00022771"/>
    </source>
</evidence>
<dbReference type="Gene3D" id="3.30.420.10">
    <property type="entry name" value="Ribonuclease H-like superfamily/Ribonuclease H"/>
    <property type="match status" value="1"/>
</dbReference>
<dbReference type="Proteomes" id="UP001347796">
    <property type="component" value="Unassembled WGS sequence"/>
</dbReference>
<feature type="compositionally biased region" description="Basic residues" evidence="4">
    <location>
        <begin position="443"/>
        <end position="458"/>
    </location>
</feature>
<feature type="region of interest" description="Disordered" evidence="4">
    <location>
        <begin position="431"/>
        <end position="471"/>
    </location>
</feature>
<dbReference type="SUPFAM" id="SSF57903">
    <property type="entry name" value="FYVE/PHD zinc finger"/>
    <property type="match status" value="1"/>
</dbReference>
<dbReference type="AlphaFoldDB" id="A0AAN8JIB8"/>
<dbReference type="GO" id="GO:0005634">
    <property type="term" value="C:nucleus"/>
    <property type="evidence" value="ECO:0007669"/>
    <property type="project" value="TreeGrafter"/>
</dbReference>
<sequence length="523" mass="57817">MEKSLYGLTTTDVRKLAYEIAEQSGIPHPFKSETKKAGKDWLSGFLKRNPDLSVRHPQATSLSRAIGFNKPKVDQFFTLYHDVLNQHKFVSSQIWNMDETGITNVQKPGNIIATKGVRQVSKMTSGERGSTVTVICAMSAAGVHIPPMFIFPRKRMVDHLMTGAPPQSVGYASPSGWTDGELFLKWMEHFTTLTKTTKDSPAIIILDGHHSHKTLAAVDFARENGIHLLTLPPHSTYKMQPLDRTFFKSLKVSYNREADYWMTSNPGKRISFAEMAGIFGKAFLRSATAEKAVHGFATCGLWPFDASIFSDDDFSASLVTDEPEVPNQDTETNNATVIVSNIIETIEASSSSHDVPSTSQINEDTLIPPAAHSGSTSTSKPHGISTFDLIRSISPPPKIAEKRKRTRKSESAALLTSSPYKKSLMDKLGSFKGSSKAAGKGKQPVRRPIKVKRSKSKKNKVDDNSDEDEDDEWPCLICGEPFSNSKSRETWLQCSVCKKWAHQDCTSGSPYFICPNCDSDESD</sequence>
<feature type="domain" description="Zinc finger PHD-type" evidence="5">
    <location>
        <begin position="474"/>
        <end position="518"/>
    </location>
</feature>
<evidence type="ECO:0000259" key="5">
    <source>
        <dbReference type="SMART" id="SM00249"/>
    </source>
</evidence>
<feature type="compositionally biased region" description="Polar residues" evidence="4">
    <location>
        <begin position="349"/>
        <end position="363"/>
    </location>
</feature>
<reference evidence="6 7" key="1">
    <citation type="submission" date="2024-01" db="EMBL/GenBank/DDBJ databases">
        <title>The genome of the rayed Mediterranean limpet Patella caerulea (Linnaeus, 1758).</title>
        <authorList>
            <person name="Anh-Thu Weber A."/>
            <person name="Halstead-Nussloch G."/>
        </authorList>
    </citation>
    <scope>NUCLEOTIDE SEQUENCE [LARGE SCALE GENOMIC DNA]</scope>
    <source>
        <strain evidence="6">AATW-2023a</strain>
        <tissue evidence="6">Whole specimen</tissue>
    </source>
</reference>
<dbReference type="GO" id="GO:0003677">
    <property type="term" value="F:DNA binding"/>
    <property type="evidence" value="ECO:0007669"/>
    <property type="project" value="TreeGrafter"/>
</dbReference>
<dbReference type="PANTHER" id="PTHR19303">
    <property type="entry name" value="TRANSPOSON"/>
    <property type="match status" value="1"/>
</dbReference>
<dbReference type="InterPro" id="IPR050863">
    <property type="entry name" value="CenT-Element_Derived"/>
</dbReference>
<dbReference type="Gene3D" id="3.30.40.10">
    <property type="entry name" value="Zinc/RING finger domain, C3HC4 (zinc finger)"/>
    <property type="match status" value="1"/>
</dbReference>
<feature type="compositionally biased region" description="Low complexity" evidence="4">
    <location>
        <begin position="431"/>
        <end position="442"/>
    </location>
</feature>
<dbReference type="InterPro" id="IPR036397">
    <property type="entry name" value="RNaseH_sf"/>
</dbReference>
<evidence type="ECO:0000256" key="4">
    <source>
        <dbReference type="SAM" id="MobiDB-lite"/>
    </source>
</evidence>
<keyword evidence="2" id="KW-0863">Zinc-finger</keyword>
<evidence type="ECO:0000313" key="6">
    <source>
        <dbReference type="EMBL" id="KAK6176283.1"/>
    </source>
</evidence>
<protein>
    <recommendedName>
        <fullName evidence="5">Zinc finger PHD-type domain-containing protein</fullName>
    </recommendedName>
</protein>
<feature type="region of interest" description="Disordered" evidence="4">
    <location>
        <begin position="349"/>
        <end position="416"/>
    </location>
</feature>
<evidence type="ECO:0000256" key="3">
    <source>
        <dbReference type="ARBA" id="ARBA00022833"/>
    </source>
</evidence>
<dbReference type="EMBL" id="JAZGQO010000010">
    <property type="protein sequence ID" value="KAK6176283.1"/>
    <property type="molecule type" value="Genomic_DNA"/>
</dbReference>
<dbReference type="GO" id="GO:0008270">
    <property type="term" value="F:zinc ion binding"/>
    <property type="evidence" value="ECO:0007669"/>
    <property type="project" value="UniProtKB-KW"/>
</dbReference>
<proteinExistence type="predicted"/>
<dbReference type="InterPro" id="IPR004875">
    <property type="entry name" value="DDE_SF_endonuclease_dom"/>
</dbReference>
<keyword evidence="1" id="KW-0479">Metal-binding</keyword>
<accession>A0AAN8JIB8</accession>
<dbReference type="CDD" id="cd15517">
    <property type="entry name" value="PHD_TCF19_like"/>
    <property type="match status" value="1"/>
</dbReference>
<dbReference type="Pfam" id="PF03184">
    <property type="entry name" value="DDE_1"/>
    <property type="match status" value="1"/>
</dbReference>